<dbReference type="Gene3D" id="3.30.1490.20">
    <property type="entry name" value="ATP-grasp fold, A domain"/>
    <property type="match status" value="1"/>
</dbReference>
<comment type="caution">
    <text evidence="17">The sequence shown here is derived from an EMBL/GenBank/DDBJ whole genome shotgun (WGS) entry which is preliminary data.</text>
</comment>
<dbReference type="InterPro" id="IPR011761">
    <property type="entry name" value="ATP-grasp"/>
</dbReference>
<keyword evidence="5 14" id="KW-0436">Ligase</keyword>
<dbReference type="InterPro" id="IPR000115">
    <property type="entry name" value="PRibGlycinamide_synth"/>
</dbReference>
<comment type="cofactor">
    <cofactor evidence="1">
        <name>Mn(2+)</name>
        <dbReference type="ChEBI" id="CHEBI:29035"/>
    </cofactor>
</comment>
<dbReference type="GO" id="GO:0005524">
    <property type="term" value="F:ATP binding"/>
    <property type="evidence" value="ECO:0007669"/>
    <property type="project" value="UniProtKB-UniRule"/>
</dbReference>
<dbReference type="Pfam" id="PF02843">
    <property type="entry name" value="GARS_C"/>
    <property type="match status" value="1"/>
</dbReference>
<dbReference type="InterPro" id="IPR020560">
    <property type="entry name" value="PRibGlycinamide_synth_C-dom"/>
</dbReference>
<proteinExistence type="inferred from homology"/>
<keyword evidence="8 14" id="KW-0658">Purine biosynthesis</keyword>
<dbReference type="PROSITE" id="PS00184">
    <property type="entry name" value="GARS"/>
    <property type="match status" value="1"/>
</dbReference>
<dbReference type="NCBIfam" id="TIGR00877">
    <property type="entry name" value="purD"/>
    <property type="match status" value="1"/>
</dbReference>
<dbReference type="InterPro" id="IPR016185">
    <property type="entry name" value="PreATP-grasp_dom_sf"/>
</dbReference>
<dbReference type="GeneID" id="83016577"/>
<comment type="pathway">
    <text evidence="3 14">Purine metabolism; IMP biosynthesis via de novo pathway; N(1)-(5-phospho-D-ribosyl)glycinamide from 5-phospho-alpha-D-ribose 1-diphosphate: step 2/2.</text>
</comment>
<dbReference type="SUPFAM" id="SSF52440">
    <property type="entry name" value="PreATP-grasp domain"/>
    <property type="match status" value="1"/>
</dbReference>
<evidence type="ECO:0000256" key="15">
    <source>
        <dbReference type="PROSITE-ProRule" id="PRU00409"/>
    </source>
</evidence>
<evidence type="ECO:0000256" key="8">
    <source>
        <dbReference type="ARBA" id="ARBA00022755"/>
    </source>
</evidence>
<dbReference type="InterPro" id="IPR037123">
    <property type="entry name" value="PRibGlycinamide_synth_C_sf"/>
</dbReference>
<keyword evidence="18" id="KW-1185">Reference proteome</keyword>
<dbReference type="Gene3D" id="3.30.470.20">
    <property type="entry name" value="ATP-grasp fold, B domain"/>
    <property type="match status" value="1"/>
</dbReference>
<evidence type="ECO:0000256" key="4">
    <source>
        <dbReference type="ARBA" id="ARBA00013255"/>
    </source>
</evidence>
<gene>
    <name evidence="14" type="primary">purD</name>
    <name evidence="17" type="ORF">DWY25_14335</name>
</gene>
<dbReference type="SUPFAM" id="SSF56059">
    <property type="entry name" value="Glutathione synthetase ATP-binding domain-like"/>
    <property type="match status" value="1"/>
</dbReference>
<dbReference type="InterPro" id="IPR020561">
    <property type="entry name" value="PRibGlycinamid_synth_ATP-grasp"/>
</dbReference>
<comment type="cofactor">
    <cofactor evidence="2">
        <name>Mg(2+)</name>
        <dbReference type="ChEBI" id="CHEBI:18420"/>
    </cofactor>
</comment>
<dbReference type="PROSITE" id="PS50975">
    <property type="entry name" value="ATP_GRASP"/>
    <property type="match status" value="1"/>
</dbReference>
<dbReference type="SUPFAM" id="SSF51246">
    <property type="entry name" value="Rudiment single hybrid motif"/>
    <property type="match status" value="1"/>
</dbReference>
<reference evidence="17 18" key="1">
    <citation type="submission" date="2018-08" db="EMBL/GenBank/DDBJ databases">
        <title>A genome reference for cultivated species of the human gut microbiota.</title>
        <authorList>
            <person name="Zou Y."/>
            <person name="Xue W."/>
            <person name="Luo G."/>
        </authorList>
    </citation>
    <scope>NUCLEOTIDE SEQUENCE [LARGE SCALE GENOMIC DNA]</scope>
    <source>
        <strain evidence="17 18">AF24-29</strain>
    </source>
</reference>
<dbReference type="FunFam" id="3.90.600.10:FF:000001">
    <property type="entry name" value="Trifunctional purine biosynthetic protein adenosine-3"/>
    <property type="match status" value="1"/>
</dbReference>
<keyword evidence="10" id="KW-0464">Manganese</keyword>
<evidence type="ECO:0000313" key="17">
    <source>
        <dbReference type="EMBL" id="RGR69885.1"/>
    </source>
</evidence>
<dbReference type="Pfam" id="PF01071">
    <property type="entry name" value="GARS_A"/>
    <property type="match status" value="1"/>
</dbReference>
<evidence type="ECO:0000256" key="13">
    <source>
        <dbReference type="ARBA" id="ARBA00042864"/>
    </source>
</evidence>
<evidence type="ECO:0000256" key="14">
    <source>
        <dbReference type="HAMAP-Rule" id="MF_00138"/>
    </source>
</evidence>
<dbReference type="SMART" id="SM01210">
    <property type="entry name" value="GARS_C"/>
    <property type="match status" value="1"/>
</dbReference>
<dbReference type="GO" id="GO:0009113">
    <property type="term" value="P:purine nucleobase biosynthetic process"/>
    <property type="evidence" value="ECO:0007669"/>
    <property type="project" value="InterPro"/>
</dbReference>
<organism evidence="17 18">
    <name type="scientific">Holdemania filiformis</name>
    <dbReference type="NCBI Taxonomy" id="61171"/>
    <lineage>
        <taxon>Bacteria</taxon>
        <taxon>Bacillati</taxon>
        <taxon>Bacillota</taxon>
        <taxon>Erysipelotrichia</taxon>
        <taxon>Erysipelotrichales</taxon>
        <taxon>Erysipelotrichaceae</taxon>
        <taxon>Holdemania</taxon>
    </lineage>
</organism>
<comment type="catalytic activity">
    <reaction evidence="14">
        <text>5-phospho-beta-D-ribosylamine + glycine + ATP = N(1)-(5-phospho-beta-D-ribosyl)glycinamide + ADP + phosphate + H(+)</text>
        <dbReference type="Rhea" id="RHEA:17453"/>
        <dbReference type="ChEBI" id="CHEBI:15378"/>
        <dbReference type="ChEBI" id="CHEBI:30616"/>
        <dbReference type="ChEBI" id="CHEBI:43474"/>
        <dbReference type="ChEBI" id="CHEBI:57305"/>
        <dbReference type="ChEBI" id="CHEBI:58681"/>
        <dbReference type="ChEBI" id="CHEBI:143788"/>
        <dbReference type="ChEBI" id="CHEBI:456216"/>
        <dbReference type="EC" id="6.3.4.13"/>
    </reaction>
</comment>
<dbReference type="Gene3D" id="3.90.600.10">
    <property type="entry name" value="Phosphoribosylglycinamide synthetase, C-terminal domain"/>
    <property type="match status" value="1"/>
</dbReference>
<comment type="similarity">
    <text evidence="11 14">Belongs to the GARS family.</text>
</comment>
<evidence type="ECO:0000256" key="1">
    <source>
        <dbReference type="ARBA" id="ARBA00001936"/>
    </source>
</evidence>
<evidence type="ECO:0000313" key="18">
    <source>
        <dbReference type="Proteomes" id="UP000284178"/>
    </source>
</evidence>
<accession>A0A412FNY2</accession>
<dbReference type="GO" id="GO:0006189">
    <property type="term" value="P:'de novo' IMP biosynthetic process"/>
    <property type="evidence" value="ECO:0007669"/>
    <property type="project" value="UniProtKB-UniRule"/>
</dbReference>
<evidence type="ECO:0000259" key="16">
    <source>
        <dbReference type="PROSITE" id="PS50975"/>
    </source>
</evidence>
<dbReference type="AlphaFoldDB" id="A0A412FNY2"/>
<dbReference type="EC" id="6.3.4.13" evidence="4 14"/>
<dbReference type="Pfam" id="PF02844">
    <property type="entry name" value="GARS_N"/>
    <property type="match status" value="1"/>
</dbReference>
<dbReference type="Gene3D" id="3.40.50.20">
    <property type="match status" value="1"/>
</dbReference>
<dbReference type="EMBL" id="QRUP01000022">
    <property type="protein sequence ID" value="RGR69885.1"/>
    <property type="molecule type" value="Genomic_DNA"/>
</dbReference>
<dbReference type="PANTHER" id="PTHR43472">
    <property type="entry name" value="PHOSPHORIBOSYLAMINE--GLYCINE LIGASE"/>
    <property type="match status" value="1"/>
</dbReference>
<evidence type="ECO:0000256" key="9">
    <source>
        <dbReference type="ARBA" id="ARBA00022840"/>
    </source>
</evidence>
<dbReference type="RefSeq" id="WP_117895815.1">
    <property type="nucleotide sequence ID" value="NZ_CABJCV010000022.1"/>
</dbReference>
<dbReference type="InterPro" id="IPR011054">
    <property type="entry name" value="Rudment_hybrid_motif"/>
</dbReference>
<evidence type="ECO:0000256" key="2">
    <source>
        <dbReference type="ARBA" id="ARBA00001946"/>
    </source>
</evidence>
<dbReference type="SMART" id="SM01209">
    <property type="entry name" value="GARS_A"/>
    <property type="match status" value="1"/>
</dbReference>
<evidence type="ECO:0000256" key="10">
    <source>
        <dbReference type="ARBA" id="ARBA00023211"/>
    </source>
</evidence>
<evidence type="ECO:0000256" key="7">
    <source>
        <dbReference type="ARBA" id="ARBA00022741"/>
    </source>
</evidence>
<dbReference type="Proteomes" id="UP000284178">
    <property type="component" value="Unassembled WGS sequence"/>
</dbReference>
<keyword evidence="9 15" id="KW-0067">ATP-binding</keyword>
<dbReference type="GO" id="GO:0004637">
    <property type="term" value="F:phosphoribosylamine-glycine ligase activity"/>
    <property type="evidence" value="ECO:0007669"/>
    <property type="project" value="UniProtKB-UniRule"/>
</dbReference>
<evidence type="ECO:0000256" key="5">
    <source>
        <dbReference type="ARBA" id="ARBA00022598"/>
    </source>
</evidence>
<feature type="domain" description="ATP-grasp" evidence="16">
    <location>
        <begin position="108"/>
        <end position="314"/>
    </location>
</feature>
<evidence type="ECO:0000256" key="3">
    <source>
        <dbReference type="ARBA" id="ARBA00005174"/>
    </source>
</evidence>
<evidence type="ECO:0000256" key="12">
    <source>
        <dbReference type="ARBA" id="ARBA00042242"/>
    </source>
</evidence>
<keyword evidence="6" id="KW-0479">Metal-binding</keyword>
<name>A0A412FNY2_9FIRM</name>
<dbReference type="InterPro" id="IPR013815">
    <property type="entry name" value="ATP_grasp_subdomain_1"/>
</dbReference>
<dbReference type="HAMAP" id="MF_00138">
    <property type="entry name" value="GARS"/>
    <property type="match status" value="1"/>
</dbReference>
<keyword evidence="7 15" id="KW-0547">Nucleotide-binding</keyword>
<dbReference type="InterPro" id="IPR020562">
    <property type="entry name" value="PRibGlycinamide_synth_N"/>
</dbReference>
<dbReference type="UniPathway" id="UPA00074">
    <property type="reaction ID" value="UER00125"/>
</dbReference>
<evidence type="ECO:0000256" key="6">
    <source>
        <dbReference type="ARBA" id="ARBA00022723"/>
    </source>
</evidence>
<dbReference type="InterPro" id="IPR020559">
    <property type="entry name" value="PRibGlycinamide_synth_CS"/>
</dbReference>
<protein>
    <recommendedName>
        <fullName evidence="4 14">Phosphoribosylamine--glycine ligase</fullName>
        <ecNumber evidence="4 14">6.3.4.13</ecNumber>
    </recommendedName>
    <alternativeName>
        <fullName evidence="14">GARS</fullName>
    </alternativeName>
    <alternativeName>
        <fullName evidence="12 14">Glycinamide ribonucleotide synthetase</fullName>
    </alternativeName>
    <alternativeName>
        <fullName evidence="13 14">Phosphoribosylglycinamide synthetase</fullName>
    </alternativeName>
</protein>
<dbReference type="FunFam" id="3.30.1490.20:FF:000006">
    <property type="entry name" value="phosphoribosylamine--glycine ligase, chloroplastic-like"/>
    <property type="match status" value="1"/>
</dbReference>
<dbReference type="FunFam" id="3.40.50.20:FF:000006">
    <property type="entry name" value="Phosphoribosylamine--glycine ligase, chloroplastic"/>
    <property type="match status" value="1"/>
</dbReference>
<sequence>MAKVLVIGGGGREHALAWKFAQSPQVEKVYAAPGNPGMAAVAECVAIGVLEFDKLIAFVKEKAIDLTFVGPEVPLCEGIQDAFAAAGLAVFGPSKAAARLEGSKVFSKAMMHKYNIPTAAYASFSDYEEAKTYLEKQPVPVVLKADGLAAGKGVIIAQTQEQAQAALKEMMCGGLFDQAGSSVVIEEYLEGEEFSQLAFVNGTTVIPMEIAQDHKRAFDHDEGLNTGGMGAYTPVSHLSQEVVREAIDKIVRPMAAAMVAEGCPFTGILYAGCMATARGVKTIEYNVRFGDPETEVLMIALQDDLYEICTQVLKHQEMPLHWSSEPVLGVVLASQGYPESSTKGTPIRNLETVNATVFHMGTAEKDGQLVTAGGRVLFVAAQRPTLKEAQAAAYAEIAKIDCDALFYRHDIGARGLAD</sequence>
<dbReference type="PANTHER" id="PTHR43472:SF1">
    <property type="entry name" value="PHOSPHORIBOSYLAMINE--GLYCINE LIGASE, CHLOROPLASTIC"/>
    <property type="match status" value="1"/>
</dbReference>
<evidence type="ECO:0000256" key="11">
    <source>
        <dbReference type="ARBA" id="ARBA00038345"/>
    </source>
</evidence>
<dbReference type="GO" id="GO:0046872">
    <property type="term" value="F:metal ion binding"/>
    <property type="evidence" value="ECO:0007669"/>
    <property type="project" value="UniProtKB-KW"/>
</dbReference>